<dbReference type="Proteomes" id="UP000094526">
    <property type="component" value="Unassembled WGS sequence"/>
</dbReference>
<evidence type="ECO:0000256" key="1">
    <source>
        <dbReference type="ARBA" id="ARBA00006484"/>
    </source>
</evidence>
<comment type="similarity">
    <text evidence="1 3">Belongs to the short-chain dehydrogenases/reductases (SDR) family.</text>
</comment>
<evidence type="ECO:0000256" key="4">
    <source>
        <dbReference type="SAM" id="MobiDB-lite"/>
    </source>
</evidence>
<dbReference type="Gene3D" id="3.40.50.720">
    <property type="entry name" value="NAD(P)-binding Rossmann-like Domain"/>
    <property type="match status" value="1"/>
</dbReference>
<keyword evidence="2" id="KW-0560">Oxidoreductase</keyword>
<evidence type="ECO:0000256" key="3">
    <source>
        <dbReference type="RuleBase" id="RU000363"/>
    </source>
</evidence>
<evidence type="ECO:0000259" key="6">
    <source>
        <dbReference type="SMART" id="SM00822"/>
    </source>
</evidence>
<dbReference type="STRING" id="86049.A0A1C1CGW0"/>
<dbReference type="PANTHER" id="PTHR24322:SF736">
    <property type="entry name" value="RETINOL DEHYDROGENASE 10"/>
    <property type="match status" value="1"/>
</dbReference>
<dbReference type="PANTHER" id="PTHR24322">
    <property type="entry name" value="PKSB"/>
    <property type="match status" value="1"/>
</dbReference>
<dbReference type="eggNOG" id="KOG1201">
    <property type="taxonomic scope" value="Eukaryota"/>
</dbReference>
<accession>A0A1C1CGW0</accession>
<feature type="transmembrane region" description="Helical" evidence="5">
    <location>
        <begin position="12"/>
        <end position="35"/>
    </location>
</feature>
<feature type="domain" description="Ketoreductase" evidence="6">
    <location>
        <begin position="118"/>
        <end position="303"/>
    </location>
</feature>
<dbReference type="SMART" id="SM00822">
    <property type="entry name" value="PKS_KR"/>
    <property type="match status" value="1"/>
</dbReference>
<dbReference type="VEuPathDB" id="FungiDB:G647_04635"/>
<dbReference type="InterPro" id="IPR057326">
    <property type="entry name" value="KR_dom"/>
</dbReference>
<evidence type="ECO:0000256" key="5">
    <source>
        <dbReference type="SAM" id="Phobius"/>
    </source>
</evidence>
<dbReference type="VEuPathDB" id="FungiDB:CLCR_03508"/>
<dbReference type="OrthoDB" id="10253736at2759"/>
<dbReference type="InterPro" id="IPR036291">
    <property type="entry name" value="NAD(P)-bd_dom_sf"/>
</dbReference>
<dbReference type="GO" id="GO:0016616">
    <property type="term" value="F:oxidoreductase activity, acting on the CH-OH group of donors, NAD or NADP as acceptor"/>
    <property type="evidence" value="ECO:0007669"/>
    <property type="project" value="TreeGrafter"/>
</dbReference>
<name>A0A1C1CGW0_9EURO</name>
<sequence>MAVQSSLSNPPSLASITAGILFNPLLTGPLLLYVLRHPSVLEKLPWPPTKYYKLPFELPFPFPNRIRVGATAPLKTLKFLFTWGLILSVNRFLNRLALNYGHLKKQGEPWEFQTEGKETVLITGGCSGFGKEMAKMLADQTKAKIIVLDVQALPDDLKDVPRLSYYKVDLTSPPSIHETIKQVLETSSVPTVLINNAGIAQAHTILSTSDEFVEKIFRVNVLSHFTLLRLLLPRMMAQRKGHVVTIASMASYTGCPSLADYCATKHAVLGMHESLVAELATRYKDQGGHCIQASTVHPLWARTPLVGSWERQLVASRAPVLEAKDVAGPVVRHVLTGRSGSVFVPERFRYATIVKGLPDWVGIKMRLDLAVNTDVGREAEAETETQTGEVKERKGVEESWVET</sequence>
<dbReference type="InterPro" id="IPR002347">
    <property type="entry name" value="SDR_fam"/>
</dbReference>
<evidence type="ECO:0000256" key="2">
    <source>
        <dbReference type="ARBA" id="ARBA00023002"/>
    </source>
</evidence>
<dbReference type="PRINTS" id="PR00081">
    <property type="entry name" value="GDHRDH"/>
</dbReference>
<gene>
    <name evidence="7" type="primary">Hsd17b13</name>
    <name evidence="7" type="ORF">CLCR_03508</name>
</gene>
<dbReference type="EMBL" id="LGRB01000013">
    <property type="protein sequence ID" value="OCT47706.1"/>
    <property type="molecule type" value="Genomic_DNA"/>
</dbReference>
<comment type="caution">
    <text evidence="7">The sequence shown here is derived from an EMBL/GenBank/DDBJ whole genome shotgun (WGS) entry which is preliminary data.</text>
</comment>
<feature type="region of interest" description="Disordered" evidence="4">
    <location>
        <begin position="377"/>
        <end position="403"/>
    </location>
</feature>
<dbReference type="Pfam" id="PF00106">
    <property type="entry name" value="adh_short"/>
    <property type="match status" value="1"/>
</dbReference>
<evidence type="ECO:0000313" key="7">
    <source>
        <dbReference type="EMBL" id="OCT47706.1"/>
    </source>
</evidence>
<keyword evidence="5" id="KW-1133">Transmembrane helix</keyword>
<dbReference type="AlphaFoldDB" id="A0A1C1CGW0"/>
<organism evidence="7 8">
    <name type="scientific">Cladophialophora carrionii</name>
    <dbReference type="NCBI Taxonomy" id="86049"/>
    <lineage>
        <taxon>Eukaryota</taxon>
        <taxon>Fungi</taxon>
        <taxon>Dikarya</taxon>
        <taxon>Ascomycota</taxon>
        <taxon>Pezizomycotina</taxon>
        <taxon>Eurotiomycetes</taxon>
        <taxon>Chaetothyriomycetidae</taxon>
        <taxon>Chaetothyriales</taxon>
        <taxon>Herpotrichiellaceae</taxon>
        <taxon>Cladophialophora</taxon>
    </lineage>
</organism>
<keyword evidence="5" id="KW-0812">Transmembrane</keyword>
<proteinExistence type="inferred from homology"/>
<dbReference type="SUPFAM" id="SSF51735">
    <property type="entry name" value="NAD(P)-binding Rossmann-fold domains"/>
    <property type="match status" value="1"/>
</dbReference>
<evidence type="ECO:0000313" key="8">
    <source>
        <dbReference type="Proteomes" id="UP000094526"/>
    </source>
</evidence>
<keyword evidence="5" id="KW-0472">Membrane</keyword>
<keyword evidence="8" id="KW-1185">Reference proteome</keyword>
<dbReference type="PRINTS" id="PR00080">
    <property type="entry name" value="SDRFAMILY"/>
</dbReference>
<reference evidence="8" key="1">
    <citation type="submission" date="2015-07" db="EMBL/GenBank/DDBJ databases">
        <authorList>
            <person name="Teixeira M.M."/>
            <person name="Souza R.C."/>
            <person name="Almeida L.G."/>
            <person name="Vicente V.A."/>
            <person name="de Hoog S."/>
            <person name="Bocca A.L."/>
            <person name="de Almeida S.R."/>
            <person name="Vasconcelos A.T."/>
            <person name="Felipe M.S."/>
        </authorList>
    </citation>
    <scope>NUCLEOTIDE SEQUENCE [LARGE SCALE GENOMIC DNA]</scope>
    <source>
        <strain evidence="8">KSF</strain>
    </source>
</reference>
<protein>
    <submittedName>
        <fullName evidence="7">17-beta-hydroxysteroid dehydrogenase 13</fullName>
    </submittedName>
</protein>